<dbReference type="EMBL" id="JAGIOD010000001">
    <property type="protein sequence ID" value="MBP2382586.1"/>
    <property type="molecule type" value="Genomic_DNA"/>
</dbReference>
<evidence type="ECO:0000256" key="1">
    <source>
        <dbReference type="SAM" id="MobiDB-lite"/>
    </source>
</evidence>
<feature type="transmembrane region" description="Helical" evidence="2">
    <location>
        <begin position="151"/>
        <end position="180"/>
    </location>
</feature>
<keyword evidence="2" id="KW-0812">Transmembrane</keyword>
<feature type="transmembrane region" description="Helical" evidence="2">
    <location>
        <begin position="369"/>
        <end position="392"/>
    </location>
</feature>
<feature type="compositionally biased region" description="Basic and acidic residues" evidence="1">
    <location>
        <begin position="1"/>
        <end position="11"/>
    </location>
</feature>
<accession>A0ABS4X2J7</accession>
<comment type="caution">
    <text evidence="3">The sequence shown here is derived from an EMBL/GenBank/DDBJ whole genome shotgun (WGS) entry which is preliminary data.</text>
</comment>
<proteinExistence type="predicted"/>
<gene>
    <name evidence="3" type="ORF">JOF43_002543</name>
</gene>
<evidence type="ECO:0000313" key="4">
    <source>
        <dbReference type="Proteomes" id="UP001519290"/>
    </source>
</evidence>
<feature type="transmembrane region" description="Helical" evidence="2">
    <location>
        <begin position="452"/>
        <end position="475"/>
    </location>
</feature>
<feature type="transmembrane region" description="Helical" evidence="2">
    <location>
        <begin position="413"/>
        <end position="440"/>
    </location>
</feature>
<feature type="region of interest" description="Disordered" evidence="1">
    <location>
        <begin position="1"/>
        <end position="30"/>
    </location>
</feature>
<protein>
    <submittedName>
        <fullName evidence="3">ABC-2 type transport system permease protein</fullName>
    </submittedName>
</protein>
<feature type="transmembrane region" description="Helical" evidence="2">
    <location>
        <begin position="110"/>
        <end position="130"/>
    </location>
</feature>
<evidence type="ECO:0000313" key="3">
    <source>
        <dbReference type="EMBL" id="MBP2382586.1"/>
    </source>
</evidence>
<feature type="transmembrane region" description="Helical" evidence="2">
    <location>
        <begin position="212"/>
        <end position="230"/>
    </location>
</feature>
<feature type="transmembrane region" description="Helical" evidence="2">
    <location>
        <begin position="186"/>
        <end position="205"/>
    </location>
</feature>
<feature type="transmembrane region" description="Helical" evidence="2">
    <location>
        <begin position="323"/>
        <end position="349"/>
    </location>
</feature>
<reference evidence="3 4" key="1">
    <citation type="submission" date="2021-03" db="EMBL/GenBank/DDBJ databases">
        <title>Sequencing the genomes of 1000 actinobacteria strains.</title>
        <authorList>
            <person name="Klenk H.-P."/>
        </authorList>
    </citation>
    <scope>NUCLEOTIDE SEQUENCE [LARGE SCALE GENOMIC DNA]</scope>
    <source>
        <strain evidence="3 4">DSM 14566</strain>
    </source>
</reference>
<feature type="transmembrane region" description="Helical" evidence="2">
    <location>
        <begin position="487"/>
        <end position="512"/>
    </location>
</feature>
<name>A0ABS4X2J7_9MICO</name>
<sequence>MTSVEDRDHTALRAPAAGTRPLKAGRRVGLPPGTRQLVRLAMRRDRVLLVAWSMITTGIVLGGMAAAGTTYPTAQDRADRWEQLHSVPMFVLFQSRAFSDTAEALAAQQAFAGGTMCAALGAILLVARTTRGEESAGRRDLLAGTPLGRRADLAAALTLTMVTGALLAIVITCGLIAIGMPWAGSLALALITALAVWTGAGLAAIAAQLLTGVGGVVGLAFATFYVFHLIRGAGAAMEEGALWLTRVVPQGWWENLRPFADERWWTLLPALAAVTLSVVASFHLAARRDLGRSLVPTSRGREHGAWWLRSVPSLLWRLDRASLTVWALAVAVIALAIGYIGADTMSAYADTEWVRAMGTDLGVAPEDTFFTYVILVFVFPIAGHALYATLQIRREETAGTAELLLSGPLRRRTWALAHAIAGFLYPVLLLIVLGIAVGIGSGLGGGHYGADIARFTTFTVSLAPAIWVLVGITILAHSVVPRRAAAVSWSLLGIGIFTEIAVKTGLVPELLFLLVSPFAHVNPHYQATWTPYVLLPLLSVGFVAAGLLALRRRDLPA</sequence>
<dbReference type="Proteomes" id="UP001519290">
    <property type="component" value="Unassembled WGS sequence"/>
</dbReference>
<feature type="transmembrane region" description="Helical" evidence="2">
    <location>
        <begin position="532"/>
        <end position="550"/>
    </location>
</feature>
<dbReference type="RefSeq" id="WP_209902518.1">
    <property type="nucleotide sequence ID" value="NZ_JAGIOD010000001.1"/>
</dbReference>
<evidence type="ECO:0000256" key="2">
    <source>
        <dbReference type="SAM" id="Phobius"/>
    </source>
</evidence>
<keyword evidence="4" id="KW-1185">Reference proteome</keyword>
<keyword evidence="2" id="KW-0472">Membrane</keyword>
<organism evidence="3 4">
    <name type="scientific">Brachybacterium sacelli</name>
    <dbReference type="NCBI Taxonomy" id="173364"/>
    <lineage>
        <taxon>Bacteria</taxon>
        <taxon>Bacillati</taxon>
        <taxon>Actinomycetota</taxon>
        <taxon>Actinomycetes</taxon>
        <taxon>Micrococcales</taxon>
        <taxon>Dermabacteraceae</taxon>
        <taxon>Brachybacterium</taxon>
    </lineage>
</organism>
<feature type="transmembrane region" description="Helical" evidence="2">
    <location>
        <begin position="264"/>
        <end position="286"/>
    </location>
</feature>
<feature type="transmembrane region" description="Helical" evidence="2">
    <location>
        <begin position="47"/>
        <end position="67"/>
    </location>
</feature>
<keyword evidence="2" id="KW-1133">Transmembrane helix</keyword>